<sequence>MTLVVLSVFPMAMAFAAASDLITMRISNRVSAVLVVGFVVAAVLTGLPLAEVGWHVAAAALVLAVTFGFFAAGWMGGGDAKLASATALWLGWGSLLEYALIASALGGALTLILLSVRTVPLPAALLRQDWVLRLHHTKAGVPYGIALAAAGLLIYPQTTWMAAIAPG</sequence>
<evidence type="ECO:0000313" key="9">
    <source>
        <dbReference type="Proteomes" id="UP000065734"/>
    </source>
</evidence>
<protein>
    <submittedName>
        <fullName evidence="8">Flp pilus assembly protein, protease CpaA</fullName>
    </submittedName>
</protein>
<accession>A0A0S4Q4X3</accession>
<dbReference type="Proteomes" id="UP000065734">
    <property type="component" value="Chromosome I"/>
</dbReference>
<evidence type="ECO:0000313" key="8">
    <source>
        <dbReference type="EMBL" id="CUU43189.1"/>
    </source>
</evidence>
<dbReference type="PANTHER" id="PTHR36506:SF1">
    <property type="entry name" value="PREFLAGELLIN PEPTIDASE"/>
    <property type="match status" value="1"/>
</dbReference>
<evidence type="ECO:0000256" key="3">
    <source>
        <dbReference type="ARBA" id="ARBA00022692"/>
    </source>
</evidence>
<keyword evidence="8" id="KW-0645">Protease</keyword>
<keyword evidence="3 6" id="KW-0812">Transmembrane</keyword>
<feature type="domain" description="Prepilin type IV endopeptidase peptidase" evidence="7">
    <location>
        <begin position="8"/>
        <end position="110"/>
    </location>
</feature>
<evidence type="ECO:0000256" key="5">
    <source>
        <dbReference type="ARBA" id="ARBA00023136"/>
    </source>
</evidence>
<dbReference type="Pfam" id="PF01478">
    <property type="entry name" value="Peptidase_A24"/>
    <property type="match status" value="1"/>
</dbReference>
<evidence type="ECO:0000256" key="2">
    <source>
        <dbReference type="ARBA" id="ARBA00022475"/>
    </source>
</evidence>
<dbReference type="EMBL" id="LN907867">
    <property type="protein sequence ID" value="CUU43189.1"/>
    <property type="molecule type" value="Genomic_DNA"/>
</dbReference>
<name>A0A0S4Q4X3_BLAVI</name>
<dbReference type="STRING" id="1079.BVIR_2762"/>
<feature type="transmembrane region" description="Helical" evidence="6">
    <location>
        <begin position="140"/>
        <end position="158"/>
    </location>
</feature>
<keyword evidence="5 6" id="KW-0472">Membrane</keyword>
<gene>
    <name evidence="8" type="ORF">BVIRIDIS_22060</name>
</gene>
<dbReference type="Gene3D" id="1.20.120.1220">
    <property type="match status" value="1"/>
</dbReference>
<proteinExistence type="predicted"/>
<feature type="transmembrane region" description="Helical" evidence="6">
    <location>
        <begin position="54"/>
        <end position="75"/>
    </location>
</feature>
<evidence type="ECO:0000256" key="4">
    <source>
        <dbReference type="ARBA" id="ARBA00022989"/>
    </source>
</evidence>
<dbReference type="GO" id="GO:0005886">
    <property type="term" value="C:plasma membrane"/>
    <property type="evidence" value="ECO:0007669"/>
    <property type="project" value="UniProtKB-SubCell"/>
</dbReference>
<dbReference type="PANTHER" id="PTHR36506">
    <property type="entry name" value="PREFLAGELLIN PEPTIDASE"/>
    <property type="match status" value="1"/>
</dbReference>
<evidence type="ECO:0000256" key="1">
    <source>
        <dbReference type="ARBA" id="ARBA00004651"/>
    </source>
</evidence>
<comment type="subcellular location">
    <subcellularLocation>
        <location evidence="1">Cell membrane</location>
        <topology evidence="1">Multi-pass membrane protein</topology>
    </subcellularLocation>
</comment>
<feature type="transmembrane region" description="Helical" evidence="6">
    <location>
        <begin position="26"/>
        <end position="47"/>
    </location>
</feature>
<organism evidence="8 9">
    <name type="scientific">Blastochloris viridis</name>
    <name type="common">Rhodopseudomonas viridis</name>
    <dbReference type="NCBI Taxonomy" id="1079"/>
    <lineage>
        <taxon>Bacteria</taxon>
        <taxon>Pseudomonadati</taxon>
        <taxon>Pseudomonadota</taxon>
        <taxon>Alphaproteobacteria</taxon>
        <taxon>Hyphomicrobiales</taxon>
        <taxon>Blastochloridaceae</taxon>
        <taxon>Blastochloris</taxon>
    </lineage>
</organism>
<keyword evidence="8" id="KW-0378">Hydrolase</keyword>
<reference evidence="9" key="1">
    <citation type="journal article" date="2016" name="Genome Announc.">
        <title>Revised genome sequence of the purple photosynthetic bacterium Blastochloris viridis.</title>
        <authorList>
            <person name="Liu L.N."/>
            <person name="Faulkner M."/>
            <person name="Liu X."/>
            <person name="Huang F."/>
            <person name="Darby A.C."/>
            <person name="Hall N."/>
        </authorList>
    </citation>
    <scope>NUCLEOTIDE SEQUENCE [LARGE SCALE GENOMIC DNA]</scope>
    <source>
        <strain evidence="9">ATCC 19567 / DSM 133 / F</strain>
    </source>
</reference>
<dbReference type="InterPro" id="IPR052218">
    <property type="entry name" value="Preflagellin_Peptidase"/>
</dbReference>
<dbReference type="AlphaFoldDB" id="A0A0S4Q4X3"/>
<dbReference type="GO" id="GO:0006508">
    <property type="term" value="P:proteolysis"/>
    <property type="evidence" value="ECO:0007669"/>
    <property type="project" value="UniProtKB-KW"/>
</dbReference>
<dbReference type="GO" id="GO:0004190">
    <property type="term" value="F:aspartic-type endopeptidase activity"/>
    <property type="evidence" value="ECO:0007669"/>
    <property type="project" value="InterPro"/>
</dbReference>
<evidence type="ECO:0000259" key="7">
    <source>
        <dbReference type="Pfam" id="PF01478"/>
    </source>
</evidence>
<keyword evidence="9" id="KW-1185">Reference proteome</keyword>
<feature type="transmembrane region" description="Helical" evidence="6">
    <location>
        <begin position="95"/>
        <end position="119"/>
    </location>
</feature>
<keyword evidence="2" id="KW-1003">Cell membrane</keyword>
<evidence type="ECO:0000256" key="6">
    <source>
        <dbReference type="SAM" id="Phobius"/>
    </source>
</evidence>
<keyword evidence="4 6" id="KW-1133">Transmembrane helix</keyword>
<dbReference type="PATRIC" id="fig|1079.7.peg.2331"/>
<dbReference type="InterPro" id="IPR000045">
    <property type="entry name" value="Prepilin_IV_endopep_pep"/>
</dbReference>